<dbReference type="InterPro" id="IPR036770">
    <property type="entry name" value="Ankyrin_rpt-contain_sf"/>
</dbReference>
<dbReference type="AlphaFoldDB" id="A0A7J6UU54"/>
<dbReference type="Proteomes" id="UP000554482">
    <property type="component" value="Unassembled WGS sequence"/>
</dbReference>
<keyword evidence="1" id="KW-0040">ANK repeat</keyword>
<reference evidence="2 3" key="1">
    <citation type="submission" date="2020-06" db="EMBL/GenBank/DDBJ databases">
        <title>Transcriptomic and genomic resources for Thalictrum thalictroides and T. hernandezii: Facilitating candidate gene discovery in an emerging model plant lineage.</title>
        <authorList>
            <person name="Arias T."/>
            <person name="Riano-Pachon D.M."/>
            <person name="Di Stilio V.S."/>
        </authorList>
    </citation>
    <scope>NUCLEOTIDE SEQUENCE [LARGE SCALE GENOMIC DNA]</scope>
    <source>
        <strain evidence="3">cv. WT478/WT964</strain>
        <tissue evidence="2">Leaves</tissue>
    </source>
</reference>
<proteinExistence type="predicted"/>
<evidence type="ECO:0000313" key="2">
    <source>
        <dbReference type="EMBL" id="KAF5175782.1"/>
    </source>
</evidence>
<dbReference type="InterPro" id="IPR011009">
    <property type="entry name" value="Kinase-like_dom_sf"/>
</dbReference>
<dbReference type="SUPFAM" id="SSF56112">
    <property type="entry name" value="Protein kinase-like (PK-like)"/>
    <property type="match status" value="1"/>
</dbReference>
<dbReference type="PROSITE" id="PS50088">
    <property type="entry name" value="ANK_REPEAT"/>
    <property type="match status" value="1"/>
</dbReference>
<keyword evidence="3" id="KW-1185">Reference proteome</keyword>
<protein>
    <submittedName>
        <fullName evidence="2">Uncharacterized protein</fullName>
    </submittedName>
</protein>
<feature type="repeat" description="ANK" evidence="1">
    <location>
        <begin position="133"/>
        <end position="165"/>
    </location>
</feature>
<evidence type="ECO:0000256" key="1">
    <source>
        <dbReference type="PROSITE-ProRule" id="PRU00023"/>
    </source>
</evidence>
<dbReference type="Gene3D" id="1.25.40.20">
    <property type="entry name" value="Ankyrin repeat-containing domain"/>
    <property type="match status" value="1"/>
</dbReference>
<dbReference type="Gene3D" id="3.30.200.20">
    <property type="entry name" value="Phosphorylase Kinase, domain 1"/>
    <property type="match status" value="1"/>
</dbReference>
<dbReference type="SUPFAM" id="SSF48403">
    <property type="entry name" value="Ankyrin repeat"/>
    <property type="match status" value="1"/>
</dbReference>
<dbReference type="InterPro" id="IPR002110">
    <property type="entry name" value="Ankyrin_rpt"/>
</dbReference>
<dbReference type="SMART" id="SM00248">
    <property type="entry name" value="ANK"/>
    <property type="match status" value="4"/>
</dbReference>
<accession>A0A7J6UU54</accession>
<dbReference type="PROSITE" id="PS50297">
    <property type="entry name" value="ANK_REP_REGION"/>
    <property type="match status" value="1"/>
</dbReference>
<gene>
    <name evidence="2" type="ORF">FRX31_034630</name>
</gene>
<comment type="caution">
    <text evidence="2">The sequence shown here is derived from an EMBL/GenBank/DDBJ whole genome shotgun (WGS) entry which is preliminary data.</text>
</comment>
<evidence type="ECO:0000313" key="3">
    <source>
        <dbReference type="Proteomes" id="UP000554482"/>
    </source>
</evidence>
<organism evidence="2 3">
    <name type="scientific">Thalictrum thalictroides</name>
    <name type="common">Rue-anemone</name>
    <name type="synonym">Anemone thalictroides</name>
    <dbReference type="NCBI Taxonomy" id="46969"/>
    <lineage>
        <taxon>Eukaryota</taxon>
        <taxon>Viridiplantae</taxon>
        <taxon>Streptophyta</taxon>
        <taxon>Embryophyta</taxon>
        <taxon>Tracheophyta</taxon>
        <taxon>Spermatophyta</taxon>
        <taxon>Magnoliopsida</taxon>
        <taxon>Ranunculales</taxon>
        <taxon>Ranunculaceae</taxon>
        <taxon>Thalictroideae</taxon>
        <taxon>Thalictrum</taxon>
    </lineage>
</organism>
<dbReference type="Pfam" id="PF12796">
    <property type="entry name" value="Ank_2"/>
    <property type="match status" value="1"/>
</dbReference>
<sequence length="351" mass="39091">MAFAQHLQVIYCGYLQFLTTFFPFDLLKIKFSSDKGKGGVFDIVDTVDQGARVSVSYERNYQKVTAKAMDAIDCAIKGDLEFFKKAPLDILLNARDGNDDNILSIALKRCYVECCEVICRRCPSLLYHQNRPYGFTPLHHAAYAGKIEIVKLIISACVKAGLENQEYIESHGGDKAHPRKILTLRDTYYGENAMHKSTNNNQLEAAKLLIEADPDNEMLRAVNKKGETPLLIAINRAAELINSSPGGKDMVKLIMEKQPSQAKIIDMGNPSRLGNTKSEIEAYMSTFGPKTFSLTDLEKLTSNFSELNVVGFGGYGKVYRDYFPDGMEIAERKLGLCVEVVHMAELSTGND</sequence>
<dbReference type="PANTHER" id="PTHR24121">
    <property type="entry name" value="NO MECHANORECEPTOR POTENTIAL C, ISOFORM D-RELATED"/>
    <property type="match status" value="1"/>
</dbReference>
<dbReference type="PANTHER" id="PTHR24121:SF22">
    <property type="entry name" value="PROTEIN ACCELERATED CELL DEATH 6-LIKE"/>
    <property type="match status" value="1"/>
</dbReference>
<dbReference type="EMBL" id="JABWDY010043603">
    <property type="protein sequence ID" value="KAF5175782.1"/>
    <property type="molecule type" value="Genomic_DNA"/>
</dbReference>
<name>A0A7J6UU54_THATH</name>
<dbReference type="OrthoDB" id="4062651at2759"/>